<proteinExistence type="predicted"/>
<dbReference type="WBParaSite" id="TCONS_00006728.p1">
    <property type="protein sequence ID" value="TCONS_00006728.p1"/>
    <property type="gene ID" value="XLOC_004848"/>
</dbReference>
<organism evidence="4">
    <name type="scientific">Strongyloides stercoralis</name>
    <name type="common">Threadworm</name>
    <dbReference type="NCBI Taxonomy" id="6248"/>
    <lineage>
        <taxon>Eukaryota</taxon>
        <taxon>Metazoa</taxon>
        <taxon>Ecdysozoa</taxon>
        <taxon>Nematoda</taxon>
        <taxon>Chromadorea</taxon>
        <taxon>Rhabditida</taxon>
        <taxon>Tylenchina</taxon>
        <taxon>Panagrolaimomorpha</taxon>
        <taxon>Strongyloidoidea</taxon>
        <taxon>Strongyloididae</taxon>
        <taxon>Strongyloides</taxon>
    </lineage>
</organism>
<evidence type="ECO:0000256" key="2">
    <source>
        <dbReference type="SAM" id="SignalP"/>
    </source>
</evidence>
<dbReference type="AlphaFoldDB" id="A0A0K0ECE6"/>
<protein>
    <submittedName>
        <fullName evidence="5">SXP/RAL-2 family protein Ani s 5-like cation-binding domain-containing protein</fullName>
    </submittedName>
</protein>
<feature type="signal peptide" evidence="2">
    <location>
        <begin position="1"/>
        <end position="21"/>
    </location>
</feature>
<evidence type="ECO:0000313" key="5">
    <source>
        <dbReference type="WBParaSite" id="TCONS_00006728.p1"/>
    </source>
</evidence>
<feature type="compositionally biased region" description="Polar residues" evidence="1">
    <location>
        <begin position="114"/>
        <end position="130"/>
    </location>
</feature>
<keyword evidence="3" id="KW-1185">Reference proteome</keyword>
<reference evidence="4" key="1">
    <citation type="submission" date="2015-08" db="UniProtKB">
        <authorList>
            <consortium name="WormBaseParasite"/>
        </authorList>
    </citation>
    <scope>IDENTIFICATION</scope>
</reference>
<dbReference type="WBParaSite" id="SSTP_0000716100.1">
    <property type="protein sequence ID" value="SSTP_0000716100.1"/>
    <property type="gene ID" value="SSTP_0000716100"/>
</dbReference>
<keyword evidence="2" id="KW-0732">Signal</keyword>
<accession>A0A0K0ECE6</accession>
<evidence type="ECO:0000256" key="1">
    <source>
        <dbReference type="SAM" id="MobiDB-lite"/>
    </source>
</evidence>
<feature type="chain" id="PRO_5005327820" evidence="2">
    <location>
        <begin position="22"/>
        <end position="142"/>
    </location>
</feature>
<dbReference type="Proteomes" id="UP000035681">
    <property type="component" value="Unplaced"/>
</dbReference>
<evidence type="ECO:0000313" key="3">
    <source>
        <dbReference type="Proteomes" id="UP000035681"/>
    </source>
</evidence>
<feature type="region of interest" description="Disordered" evidence="1">
    <location>
        <begin position="114"/>
        <end position="142"/>
    </location>
</feature>
<sequence>MSYINLFSIFSLLLIIQKGLCQVAVVEEKAPGVVHDNFYKAMLNVKEAKLSNDHNKLIGEKAYYEEKLKLMDKHKEQFENVVKQLGSGIVNLAKNITSVKNKIKQRVVDVQNQSNTDSLLQESNNRQVENGKSIKKAAQTSK</sequence>
<name>A0A0K0ECE6_STRER</name>
<evidence type="ECO:0000313" key="4">
    <source>
        <dbReference type="WBParaSite" id="SSTP_0000716100.1"/>
    </source>
</evidence>